<dbReference type="AlphaFoldDB" id="A0A0F9A9W5"/>
<name>A0A0F9A9W5_9ZZZZ</name>
<evidence type="ECO:0000313" key="1">
    <source>
        <dbReference type="EMBL" id="KKK75314.1"/>
    </source>
</evidence>
<reference evidence="1" key="1">
    <citation type="journal article" date="2015" name="Nature">
        <title>Complex archaea that bridge the gap between prokaryotes and eukaryotes.</title>
        <authorList>
            <person name="Spang A."/>
            <person name="Saw J.H."/>
            <person name="Jorgensen S.L."/>
            <person name="Zaremba-Niedzwiedzka K."/>
            <person name="Martijn J."/>
            <person name="Lind A.E."/>
            <person name="van Eijk R."/>
            <person name="Schleper C."/>
            <person name="Guy L."/>
            <person name="Ettema T.J."/>
        </authorList>
    </citation>
    <scope>NUCLEOTIDE SEQUENCE</scope>
</reference>
<sequence>MAKEAAILGVSILTLFVAGFAAYSIYDLNGVSSAEAAVKDYTGEFESIQTALSEVNQKLEDLESDTIKELQKIKVELEEVKAIGFGNEVIDTSSPFSISLDKTTYPKSGVITVFAHNILPQKVMTIQLISNFDELITTVTARSDSTGKLDHIFQIPSFVPAGDYKIKATTSYGSSSLMFFKISDDIISKPTNPSVQGLSVILDNSVYNPGDMIKVTGFGEKSTSITAQITSPNNKVSTAHSSTSSDSTYTLIFILDKDAKVGNWKLKITNGDHEETLSFTVKN</sequence>
<dbReference type="EMBL" id="LAZR01055926">
    <property type="protein sequence ID" value="KKK75314.1"/>
    <property type="molecule type" value="Genomic_DNA"/>
</dbReference>
<protein>
    <recommendedName>
        <fullName evidence="2">Macroglobulin domain-containing protein</fullName>
    </recommendedName>
</protein>
<dbReference type="Gene3D" id="2.60.40.1930">
    <property type="match status" value="1"/>
</dbReference>
<accession>A0A0F9A9W5</accession>
<evidence type="ECO:0008006" key="2">
    <source>
        <dbReference type="Google" id="ProtNLM"/>
    </source>
</evidence>
<comment type="caution">
    <text evidence="1">The sequence shown here is derived from an EMBL/GenBank/DDBJ whole genome shotgun (WGS) entry which is preliminary data.</text>
</comment>
<gene>
    <name evidence="1" type="ORF">LCGC14_2874950</name>
</gene>
<organism evidence="1">
    <name type="scientific">marine sediment metagenome</name>
    <dbReference type="NCBI Taxonomy" id="412755"/>
    <lineage>
        <taxon>unclassified sequences</taxon>
        <taxon>metagenomes</taxon>
        <taxon>ecological metagenomes</taxon>
    </lineage>
</organism>
<proteinExistence type="predicted"/>